<keyword evidence="4" id="KW-1185">Reference proteome</keyword>
<dbReference type="OMA" id="WRILKVT"/>
<reference evidence="3 4" key="1">
    <citation type="journal article" date="2009" name="Nature">
        <title>The Sorghum bicolor genome and the diversification of grasses.</title>
        <authorList>
            <person name="Paterson A.H."/>
            <person name="Bowers J.E."/>
            <person name="Bruggmann R."/>
            <person name="Dubchak I."/>
            <person name="Grimwood J."/>
            <person name="Gundlach H."/>
            <person name="Haberer G."/>
            <person name="Hellsten U."/>
            <person name="Mitros T."/>
            <person name="Poliakov A."/>
            <person name="Schmutz J."/>
            <person name="Spannagl M."/>
            <person name="Tang H."/>
            <person name="Wang X."/>
            <person name="Wicker T."/>
            <person name="Bharti A.K."/>
            <person name="Chapman J."/>
            <person name="Feltus F.A."/>
            <person name="Gowik U."/>
            <person name="Grigoriev I.V."/>
            <person name="Lyons E."/>
            <person name="Maher C.A."/>
            <person name="Martis M."/>
            <person name="Narechania A."/>
            <person name="Otillar R.P."/>
            <person name="Penning B.W."/>
            <person name="Salamov A.A."/>
            <person name="Wang Y."/>
            <person name="Zhang L."/>
            <person name="Carpita N.C."/>
            <person name="Freeling M."/>
            <person name="Gingle A.R."/>
            <person name="Hash C.T."/>
            <person name="Keller B."/>
            <person name="Klein P."/>
            <person name="Kresovich S."/>
            <person name="McCann M.C."/>
            <person name="Ming R."/>
            <person name="Peterson D.G."/>
            <person name="Mehboob-ur-Rahman"/>
            <person name="Ware D."/>
            <person name="Westhoff P."/>
            <person name="Mayer K.F."/>
            <person name="Messing J."/>
            <person name="Rokhsar D.S."/>
        </authorList>
    </citation>
    <scope>NUCLEOTIDE SEQUENCE [LARGE SCALE GENOMIC DNA]</scope>
    <source>
        <strain evidence="4">cv. BTx623</strain>
    </source>
</reference>
<proteinExistence type="predicted"/>
<evidence type="ECO:0000313" key="3">
    <source>
        <dbReference type="EMBL" id="EER90341.3"/>
    </source>
</evidence>
<feature type="chain" id="PRO_5012813375" description="Neprosin PEP catalytic domain-containing protein" evidence="1">
    <location>
        <begin position="29"/>
        <end position="274"/>
    </location>
</feature>
<dbReference type="AlphaFoldDB" id="C5Z999"/>
<keyword evidence="1" id="KW-0732">Signal</keyword>
<evidence type="ECO:0000259" key="2">
    <source>
        <dbReference type="Pfam" id="PF03080"/>
    </source>
</evidence>
<feature type="domain" description="Neprosin PEP catalytic" evidence="2">
    <location>
        <begin position="111"/>
        <end position="263"/>
    </location>
</feature>
<dbReference type="Proteomes" id="UP000000768">
    <property type="component" value="Chromosome 10"/>
</dbReference>
<sequence>MTGWRILKVTLSLPALLGFLLVAPRADAASPKNPEVFSRHQRLHSAINETTTNLIRGFVDHVSPRLDSAAAAPGAADPTYFAFHGAEATPDGYYGFIATLDVAEARTRHRRCAGFQAEKGAAIAPGDVIQNVSPPNPKGGGTKQNLNLKIVKQGGASGDWVVHAGLNREPAPIGRFPRSLFTGGFAEKAAAVRFGGMVTAPAAAHGGYLPGSAAAASVSGVQLVVGPDGRAAPVTSDLPKLESMPDAYAVSPVENGSFFYGGPAKEPSQRRRRD</sequence>
<dbReference type="InterPro" id="IPR004314">
    <property type="entry name" value="Neprosin"/>
</dbReference>
<dbReference type="HOGENOM" id="CLU_029746_0_0_1"/>
<name>C5Z999_SORBI</name>
<protein>
    <recommendedName>
        <fullName evidence="2">Neprosin PEP catalytic domain-containing protein</fullName>
    </recommendedName>
</protein>
<gene>
    <name evidence="3" type="ORF">SORBI_3010G251501</name>
</gene>
<reference evidence="4" key="2">
    <citation type="journal article" date="2018" name="Plant J.">
        <title>The Sorghum bicolor reference genome: improved assembly, gene annotations, a transcriptome atlas, and signatures of genome organization.</title>
        <authorList>
            <person name="McCormick R.F."/>
            <person name="Truong S.K."/>
            <person name="Sreedasyam A."/>
            <person name="Jenkins J."/>
            <person name="Shu S."/>
            <person name="Sims D."/>
            <person name="Kennedy M."/>
            <person name="Amirebrahimi M."/>
            <person name="Weers B.D."/>
            <person name="McKinley B."/>
            <person name="Mattison A."/>
            <person name="Morishige D.T."/>
            <person name="Grimwood J."/>
            <person name="Schmutz J."/>
            <person name="Mullet J.E."/>
        </authorList>
    </citation>
    <scope>NUCLEOTIDE SEQUENCE [LARGE SCALE GENOMIC DNA]</scope>
    <source>
        <strain evidence="4">cv. BTx623</strain>
    </source>
</reference>
<feature type="signal peptide" evidence="1">
    <location>
        <begin position="1"/>
        <end position="28"/>
    </location>
</feature>
<evidence type="ECO:0000313" key="4">
    <source>
        <dbReference type="Proteomes" id="UP000000768"/>
    </source>
</evidence>
<dbReference type="Gramene" id="EER90341">
    <property type="protein sequence ID" value="EER90341"/>
    <property type="gene ID" value="SORBI_3010G251501"/>
</dbReference>
<dbReference type="InParanoid" id="C5Z999"/>
<dbReference type="EMBL" id="CM000769">
    <property type="protein sequence ID" value="EER90341.3"/>
    <property type="molecule type" value="Genomic_DNA"/>
</dbReference>
<organism evidence="3 4">
    <name type="scientific">Sorghum bicolor</name>
    <name type="common">Sorghum</name>
    <name type="synonym">Sorghum vulgare</name>
    <dbReference type="NCBI Taxonomy" id="4558"/>
    <lineage>
        <taxon>Eukaryota</taxon>
        <taxon>Viridiplantae</taxon>
        <taxon>Streptophyta</taxon>
        <taxon>Embryophyta</taxon>
        <taxon>Tracheophyta</taxon>
        <taxon>Spermatophyta</taxon>
        <taxon>Magnoliopsida</taxon>
        <taxon>Liliopsida</taxon>
        <taxon>Poales</taxon>
        <taxon>Poaceae</taxon>
        <taxon>PACMAD clade</taxon>
        <taxon>Panicoideae</taxon>
        <taxon>Andropogonodae</taxon>
        <taxon>Andropogoneae</taxon>
        <taxon>Sorghinae</taxon>
        <taxon>Sorghum</taxon>
    </lineage>
</organism>
<accession>C5Z999</accession>
<evidence type="ECO:0000256" key="1">
    <source>
        <dbReference type="SAM" id="SignalP"/>
    </source>
</evidence>
<dbReference type="Pfam" id="PF03080">
    <property type="entry name" value="Neprosin"/>
    <property type="match status" value="1"/>
</dbReference>